<reference evidence="11 12" key="1">
    <citation type="submission" date="2018-05" db="EMBL/GenBank/DDBJ databases">
        <title>Genomic Encyclopedia of Type Strains, Phase IV (KMG-IV): sequencing the most valuable type-strain genomes for metagenomic binning, comparative biology and taxonomic classification.</title>
        <authorList>
            <person name="Goeker M."/>
        </authorList>
    </citation>
    <scope>NUCLEOTIDE SEQUENCE [LARGE SCALE GENOMIC DNA]</scope>
    <source>
        <strain evidence="11 12">DSM 16097</strain>
    </source>
</reference>
<dbReference type="InterPro" id="IPR015375">
    <property type="entry name" value="NADH_PPase-like_N"/>
</dbReference>
<dbReference type="PANTHER" id="PTHR42904">
    <property type="entry name" value="NUDIX HYDROLASE, NUDC SUBFAMILY"/>
    <property type="match status" value="1"/>
</dbReference>
<keyword evidence="6" id="KW-0378">Hydrolase</keyword>
<dbReference type="InterPro" id="IPR015797">
    <property type="entry name" value="NUDIX_hydrolase-like_dom_sf"/>
</dbReference>
<evidence type="ECO:0000256" key="7">
    <source>
        <dbReference type="ARBA" id="ARBA00022842"/>
    </source>
</evidence>
<evidence type="ECO:0000256" key="8">
    <source>
        <dbReference type="ARBA" id="ARBA00023027"/>
    </source>
</evidence>
<organism evidence="11 12">
    <name type="scientific">Roseicyclus mahoneyensis</name>
    <dbReference type="NCBI Taxonomy" id="164332"/>
    <lineage>
        <taxon>Bacteria</taxon>
        <taxon>Pseudomonadati</taxon>
        <taxon>Pseudomonadota</taxon>
        <taxon>Alphaproteobacteria</taxon>
        <taxon>Rhodobacterales</taxon>
        <taxon>Roseobacteraceae</taxon>
        <taxon>Roseicyclus</taxon>
    </lineage>
</organism>
<dbReference type="PANTHER" id="PTHR42904:SF6">
    <property type="entry name" value="NAD-CAPPED RNA HYDROLASE NUDT12"/>
    <property type="match status" value="1"/>
</dbReference>
<keyword evidence="8" id="KW-0520">NAD</keyword>
<dbReference type="Pfam" id="PF00293">
    <property type="entry name" value="NUDIX"/>
    <property type="match status" value="1"/>
</dbReference>
<comment type="cofactor">
    <cofactor evidence="2">
        <name>Zn(2+)</name>
        <dbReference type="ChEBI" id="CHEBI:29105"/>
    </cofactor>
</comment>
<dbReference type="Gene3D" id="3.90.79.10">
    <property type="entry name" value="Nucleoside Triphosphate Pyrophosphohydrolase"/>
    <property type="match status" value="1"/>
</dbReference>
<dbReference type="Pfam" id="PF09297">
    <property type="entry name" value="Zn_ribbon_NUD"/>
    <property type="match status" value="1"/>
</dbReference>
<dbReference type="RefSeq" id="WP_109668382.1">
    <property type="nucleotide sequence ID" value="NZ_QGGW01000005.1"/>
</dbReference>
<evidence type="ECO:0000259" key="10">
    <source>
        <dbReference type="PROSITE" id="PS51462"/>
    </source>
</evidence>
<comment type="similarity">
    <text evidence="3">Belongs to the Nudix hydrolase family. NudC subfamily.</text>
</comment>
<keyword evidence="12" id="KW-1185">Reference proteome</keyword>
<dbReference type="EC" id="3.6.1.22" evidence="4"/>
<comment type="cofactor">
    <cofactor evidence="1">
        <name>Mg(2+)</name>
        <dbReference type="ChEBI" id="CHEBI:18420"/>
    </cofactor>
</comment>
<dbReference type="GO" id="GO:0035529">
    <property type="term" value="F:NADH pyrophosphatase activity"/>
    <property type="evidence" value="ECO:0007669"/>
    <property type="project" value="TreeGrafter"/>
</dbReference>
<evidence type="ECO:0000256" key="3">
    <source>
        <dbReference type="ARBA" id="ARBA00009595"/>
    </source>
</evidence>
<evidence type="ECO:0000256" key="1">
    <source>
        <dbReference type="ARBA" id="ARBA00001946"/>
    </source>
</evidence>
<accession>A0A316GGM2</accession>
<dbReference type="SUPFAM" id="SSF55811">
    <property type="entry name" value="Nudix"/>
    <property type="match status" value="1"/>
</dbReference>
<evidence type="ECO:0000313" key="12">
    <source>
        <dbReference type="Proteomes" id="UP000245708"/>
    </source>
</evidence>
<dbReference type="InterPro" id="IPR050241">
    <property type="entry name" value="NAD-cap_RNA_hydrolase_NudC"/>
</dbReference>
<keyword evidence="7" id="KW-0460">Magnesium</keyword>
<dbReference type="GO" id="GO:0019677">
    <property type="term" value="P:NAD+ catabolic process"/>
    <property type="evidence" value="ECO:0007669"/>
    <property type="project" value="TreeGrafter"/>
</dbReference>
<dbReference type="Gene3D" id="3.90.79.20">
    <property type="match status" value="1"/>
</dbReference>
<dbReference type="GO" id="GO:0005829">
    <property type="term" value="C:cytosol"/>
    <property type="evidence" value="ECO:0007669"/>
    <property type="project" value="TreeGrafter"/>
</dbReference>
<protein>
    <recommendedName>
        <fullName evidence="4">NAD(+) diphosphatase</fullName>
        <ecNumber evidence="4">3.6.1.22</ecNumber>
    </recommendedName>
</protein>
<dbReference type="OrthoDB" id="9791656at2"/>
<feature type="domain" description="Nudix hydrolase" evidence="10">
    <location>
        <begin position="186"/>
        <end position="311"/>
    </location>
</feature>
<evidence type="ECO:0000256" key="4">
    <source>
        <dbReference type="ARBA" id="ARBA00012381"/>
    </source>
</evidence>
<gene>
    <name evidence="11" type="ORF">C7455_105100</name>
</gene>
<comment type="caution">
    <text evidence="11">The sequence shown here is derived from an EMBL/GenBank/DDBJ whole genome shotgun (WGS) entry which is preliminary data.</text>
</comment>
<evidence type="ECO:0000256" key="9">
    <source>
        <dbReference type="ARBA" id="ARBA00023679"/>
    </source>
</evidence>
<evidence type="ECO:0000256" key="5">
    <source>
        <dbReference type="ARBA" id="ARBA00022723"/>
    </source>
</evidence>
<evidence type="ECO:0000256" key="6">
    <source>
        <dbReference type="ARBA" id="ARBA00022801"/>
    </source>
</evidence>
<dbReference type="GO" id="GO:0006742">
    <property type="term" value="P:NADP+ catabolic process"/>
    <property type="evidence" value="ECO:0007669"/>
    <property type="project" value="TreeGrafter"/>
</dbReference>
<proteinExistence type="inferred from homology"/>
<dbReference type="InterPro" id="IPR015376">
    <property type="entry name" value="Znr_NADH_PPase"/>
</dbReference>
<dbReference type="NCBIfam" id="NF001299">
    <property type="entry name" value="PRK00241.1"/>
    <property type="match status" value="1"/>
</dbReference>
<dbReference type="PROSITE" id="PS51462">
    <property type="entry name" value="NUDIX"/>
    <property type="match status" value="1"/>
</dbReference>
<keyword evidence="5" id="KW-0479">Metal-binding</keyword>
<dbReference type="CDD" id="cd03429">
    <property type="entry name" value="NUDIX_NADH_pyrophosphatase_Nudt13"/>
    <property type="match status" value="1"/>
</dbReference>
<dbReference type="InterPro" id="IPR000086">
    <property type="entry name" value="NUDIX_hydrolase_dom"/>
</dbReference>
<dbReference type="AlphaFoldDB" id="A0A316GGM2"/>
<dbReference type="GO" id="GO:0046872">
    <property type="term" value="F:metal ion binding"/>
    <property type="evidence" value="ECO:0007669"/>
    <property type="project" value="UniProtKB-KW"/>
</dbReference>
<dbReference type="Pfam" id="PF09296">
    <property type="entry name" value="NUDIX-like"/>
    <property type="match status" value="1"/>
</dbReference>
<dbReference type="InterPro" id="IPR049734">
    <property type="entry name" value="NudC-like_C"/>
</dbReference>
<name>A0A316GGM2_9RHOB</name>
<comment type="catalytic activity">
    <reaction evidence="9">
        <text>a 5'-end NAD(+)-phospho-ribonucleoside in mRNA + H2O = a 5'-end phospho-adenosine-phospho-ribonucleoside in mRNA + beta-nicotinamide D-ribonucleotide + 2 H(+)</text>
        <dbReference type="Rhea" id="RHEA:60876"/>
        <dbReference type="Rhea" id="RHEA-COMP:15698"/>
        <dbReference type="Rhea" id="RHEA-COMP:15719"/>
        <dbReference type="ChEBI" id="CHEBI:14649"/>
        <dbReference type="ChEBI" id="CHEBI:15377"/>
        <dbReference type="ChEBI" id="CHEBI:15378"/>
        <dbReference type="ChEBI" id="CHEBI:144029"/>
        <dbReference type="ChEBI" id="CHEBI:144051"/>
    </reaction>
    <physiologicalReaction direction="left-to-right" evidence="9">
        <dbReference type="Rhea" id="RHEA:60877"/>
    </physiologicalReaction>
</comment>
<sequence>MRLAASVTFGGSDLDRAAAERKDAAGLARLLAEGGQVVALWRGKPLVAGDPAGGDCALVMLPSGDPVLKPASEAPIFLGRIEGQAVFAQDISSWTPPEPVDEAQIGAFLDPTVQHHPGAPEGTAFRELRAIMTTLSARDAELAATARALGNWHLSHGFCAKCGTASVMTEGGWQRLCPDCGAHHFPRTDPVVIMLITQGERVLLGRSPGWPEGMYSLLAGFVEPGETIEAAVRREVFEETAVRVGRVDYLANQPWPFPASLMIGCRGEAISDEITIDPVEIEAARWVTRSELLSVFAGQHPEIRPARRGAIAHFLLEHWLADRLD</sequence>
<dbReference type="EMBL" id="QGGW01000005">
    <property type="protein sequence ID" value="PWK60117.1"/>
    <property type="molecule type" value="Genomic_DNA"/>
</dbReference>
<evidence type="ECO:0000313" key="11">
    <source>
        <dbReference type="EMBL" id="PWK60117.1"/>
    </source>
</evidence>
<evidence type="ECO:0000256" key="2">
    <source>
        <dbReference type="ARBA" id="ARBA00001947"/>
    </source>
</evidence>
<dbReference type="Proteomes" id="UP000245708">
    <property type="component" value="Unassembled WGS sequence"/>
</dbReference>